<reference evidence="1 3" key="1">
    <citation type="submission" date="2020-01" db="EMBL/GenBank/DDBJ databases">
        <authorList>
            <consortium name="DOE Joint Genome Institute"/>
            <person name="Haridas S."/>
            <person name="Albert R."/>
            <person name="Binder M."/>
            <person name="Bloem J."/>
            <person name="Labutti K."/>
            <person name="Salamov A."/>
            <person name="Andreopoulos B."/>
            <person name="Baker S.E."/>
            <person name="Barry K."/>
            <person name="Bills G."/>
            <person name="Bluhm B.H."/>
            <person name="Cannon C."/>
            <person name="Castanera R."/>
            <person name="Culley D.E."/>
            <person name="Daum C."/>
            <person name="Ezra D."/>
            <person name="Gonzalez J.B."/>
            <person name="Henrissat B."/>
            <person name="Kuo A."/>
            <person name="Liang C."/>
            <person name="Lipzen A."/>
            <person name="Lutzoni F."/>
            <person name="Magnuson J."/>
            <person name="Mondo S."/>
            <person name="Nolan M."/>
            <person name="Ohm R."/>
            <person name="Pangilinan J."/>
            <person name="Park H.-J."/>
            <person name="Ramirez L."/>
            <person name="Alfaro M."/>
            <person name="Sun H."/>
            <person name="Tritt A."/>
            <person name="Yoshinaga Y."/>
            <person name="Zwiers L.-H."/>
            <person name="Turgeon B.G."/>
            <person name="Goodwin S.B."/>
            <person name="Spatafora J.W."/>
            <person name="Crous P.W."/>
            <person name="Grigoriev I.V."/>
        </authorList>
    </citation>
    <scope>NUCLEOTIDE SEQUENCE</scope>
    <source>
        <strain evidence="1 3">CBS 781.70</strain>
    </source>
</reference>
<evidence type="ECO:0000313" key="3">
    <source>
        <dbReference type="RefSeq" id="XP_033529873.1"/>
    </source>
</evidence>
<evidence type="ECO:0000313" key="2">
    <source>
        <dbReference type="Proteomes" id="UP000504638"/>
    </source>
</evidence>
<dbReference type="GeneID" id="54415106"/>
<reference evidence="3" key="2">
    <citation type="submission" date="2020-04" db="EMBL/GenBank/DDBJ databases">
        <authorList>
            <consortium name="NCBI Genome Project"/>
        </authorList>
    </citation>
    <scope>NUCLEOTIDE SEQUENCE</scope>
    <source>
        <strain evidence="3">CBS 781.70</strain>
    </source>
</reference>
<protein>
    <submittedName>
        <fullName evidence="1 3">Uncharacterized protein</fullName>
    </submittedName>
</protein>
<name>A0A6G1FRE8_9PEZI</name>
<proteinExistence type="predicted"/>
<reference evidence="3" key="3">
    <citation type="submission" date="2025-04" db="UniProtKB">
        <authorList>
            <consortium name="RefSeq"/>
        </authorList>
    </citation>
    <scope>IDENTIFICATION</scope>
    <source>
        <strain evidence="3">CBS 781.70</strain>
    </source>
</reference>
<sequence length="200" mass="22198">MPRGIAVWRVETRDSRPEGARALLVVTRLAEGMVFSVACHGPRIAAYAVLCTHQQLRDRDLAEVSPTCSRFSPLRLCSRSLESWGSLVPISLPVSMWVEGHRCHPTQIPHPSNAYNRKAEPSNLCTMPDIMIFTFPAREPTQRWRFVQISQGYPKEASGHPRESLSAEVTVDGRMADKRQVIKSTSAVPLCKAGFSASAK</sequence>
<accession>A0A6G1FRE8</accession>
<evidence type="ECO:0000313" key="1">
    <source>
        <dbReference type="EMBL" id="KAF1808242.1"/>
    </source>
</evidence>
<dbReference type="RefSeq" id="XP_033529873.1">
    <property type="nucleotide sequence ID" value="XM_033674536.1"/>
</dbReference>
<organism evidence="1">
    <name type="scientific">Eremomyces bilateralis CBS 781.70</name>
    <dbReference type="NCBI Taxonomy" id="1392243"/>
    <lineage>
        <taxon>Eukaryota</taxon>
        <taxon>Fungi</taxon>
        <taxon>Dikarya</taxon>
        <taxon>Ascomycota</taxon>
        <taxon>Pezizomycotina</taxon>
        <taxon>Dothideomycetes</taxon>
        <taxon>Dothideomycetes incertae sedis</taxon>
        <taxon>Eremomycetales</taxon>
        <taxon>Eremomycetaceae</taxon>
        <taxon>Eremomyces</taxon>
    </lineage>
</organism>
<dbReference type="Proteomes" id="UP000504638">
    <property type="component" value="Unplaced"/>
</dbReference>
<keyword evidence="2" id="KW-1185">Reference proteome</keyword>
<dbReference type="EMBL" id="ML975187">
    <property type="protein sequence ID" value="KAF1808242.1"/>
    <property type="molecule type" value="Genomic_DNA"/>
</dbReference>
<gene>
    <name evidence="1 3" type="ORF">P152DRAFT_228129</name>
</gene>
<dbReference type="AlphaFoldDB" id="A0A6G1FRE8"/>